<organism evidence="4 5">
    <name type="scientific">Leucocoprinus leucothites</name>
    <dbReference type="NCBI Taxonomy" id="201217"/>
    <lineage>
        <taxon>Eukaryota</taxon>
        <taxon>Fungi</taxon>
        <taxon>Dikarya</taxon>
        <taxon>Basidiomycota</taxon>
        <taxon>Agaricomycotina</taxon>
        <taxon>Agaricomycetes</taxon>
        <taxon>Agaricomycetidae</taxon>
        <taxon>Agaricales</taxon>
        <taxon>Agaricineae</taxon>
        <taxon>Agaricaceae</taxon>
        <taxon>Leucocoprinus</taxon>
    </lineage>
</organism>
<feature type="compositionally biased region" description="Polar residues" evidence="2">
    <location>
        <begin position="284"/>
        <end position="300"/>
    </location>
</feature>
<feature type="compositionally biased region" description="Low complexity" evidence="2">
    <location>
        <begin position="268"/>
        <end position="283"/>
    </location>
</feature>
<accession>A0A8H5G6L4</accession>
<evidence type="ECO:0000256" key="2">
    <source>
        <dbReference type="SAM" id="MobiDB-lite"/>
    </source>
</evidence>
<evidence type="ECO:0000259" key="3">
    <source>
        <dbReference type="Pfam" id="PF11265"/>
    </source>
</evidence>
<dbReference type="OrthoDB" id="7690434at2759"/>
<dbReference type="AlphaFoldDB" id="A0A8H5G6L4"/>
<evidence type="ECO:0000313" key="4">
    <source>
        <dbReference type="EMBL" id="KAF5359261.1"/>
    </source>
</evidence>
<dbReference type="Proteomes" id="UP000559027">
    <property type="component" value="Unassembled WGS sequence"/>
</dbReference>
<proteinExistence type="predicted"/>
<feature type="region of interest" description="Disordered" evidence="2">
    <location>
        <begin position="224"/>
        <end position="300"/>
    </location>
</feature>
<feature type="region of interest" description="Disordered" evidence="2">
    <location>
        <begin position="499"/>
        <end position="540"/>
    </location>
</feature>
<dbReference type="SUPFAM" id="SSF53300">
    <property type="entry name" value="vWA-like"/>
    <property type="match status" value="1"/>
</dbReference>
<keyword evidence="5" id="KW-1185">Reference proteome</keyword>
<name>A0A8H5G6L4_9AGAR</name>
<gene>
    <name evidence="4" type="ORF">D9756_003233</name>
</gene>
<feature type="coiled-coil region" evidence="1">
    <location>
        <begin position="322"/>
        <end position="375"/>
    </location>
</feature>
<dbReference type="InterPro" id="IPR021419">
    <property type="entry name" value="Mediator_Med25_VWA"/>
</dbReference>
<keyword evidence="1" id="KW-0175">Coiled coil</keyword>
<evidence type="ECO:0000256" key="1">
    <source>
        <dbReference type="SAM" id="Coils"/>
    </source>
</evidence>
<dbReference type="Pfam" id="PF11265">
    <property type="entry name" value="Med25_VWA"/>
    <property type="match status" value="1"/>
</dbReference>
<comment type="caution">
    <text evidence="4">The sequence shown here is derived from an EMBL/GenBank/DDBJ whole genome shotgun (WGS) entry which is preliminary data.</text>
</comment>
<feature type="compositionally biased region" description="Polar residues" evidence="2">
    <location>
        <begin position="518"/>
        <end position="532"/>
    </location>
</feature>
<sequence length="860" mass="92170">MSADGPQPSDWLAIAFLVEASLALSYEWKRLFQDYIVQLLQRCNIAPSPTKLMRVAFVTYGTADTQPTPIVKTIYFTELRHIIQDIKDDSRRLGIGQTDSGSGKGMAALEGFATILDMFDQLRNMGPKDSDCRVVHIAASPPDSSEHPHWNQSPNLDSLTWENLPFEFKKRNIQLSGINTSPGLPRFPELYTQAAAGNPTTPWFNVRTAHHLFINGFAPKAKRAAETVAPDRTPETKRARITPAQPSTDTLPPNSTSQTSPSAPPMQATNSTSLATTSSTASNVPNAPQSTSQPNPNLSLSPAVQAQLRPLMAQMHIILTKRKQVEEDVKKLLARRQAAATQGNTEQLSLCDAEIAKHRENYQRMTQALTLFQQQARRLQPQSQGATNPQGQEASQPPQPGSGAPQITRAVTSPSAPAAKDPQTPFNPATTPRQPSVVQSPNMNPQMTPGRSISTTGVPASTPNSNPSNPVPPMMSTSLSSTSGLNAQMQKLLQLDRNRQPQGMAPSTSAPAVPTSEGGMNNNPTPMVTNATPQPPQRQAQPFNASQIQSVLVWEGVLSFNGTGSDGNKKEVHTRVSASSSNASNSHSDTWPQSMILLPAQTSAVNIPDFQDWIRRTKPVLCTFKARTQEDETNYSMLVSVMSTKRMYATASWQLPNGTIKENVLIFPINNMGLCGAFFPLSGIPEMPKSTPTITGPHIPAAILDLVAQLPPGQRPTAIAQIRQKVAAGPEVAASFFRALLAQQQQQQQNAQNRAAMANQFGLNPTLAQPGTMAAGSGGGGGQNSMGMMGMNMNAVNAMTAMGSNPFAAMGNASNMLSNMPRAGAGGGPVSGMNLNYDVLQSFMQRNNPDGNNGPGMGPS</sequence>
<protein>
    <recommendedName>
        <fullName evidence="3">Mediator of RNA polymerase II transcription subunit 25 von Willebrand factor type A domain-containing protein</fullName>
    </recommendedName>
</protein>
<feature type="domain" description="Mediator of RNA polymerase II transcription subunit 25 von Willebrand factor type A" evidence="3">
    <location>
        <begin position="14"/>
        <end position="199"/>
    </location>
</feature>
<feature type="region of interest" description="Disordered" evidence="2">
    <location>
        <begin position="376"/>
        <end position="483"/>
    </location>
</feature>
<feature type="compositionally biased region" description="Low complexity" evidence="2">
    <location>
        <begin position="458"/>
        <end position="483"/>
    </location>
</feature>
<feature type="compositionally biased region" description="Polar residues" evidence="2">
    <location>
        <begin position="244"/>
        <end position="261"/>
    </location>
</feature>
<reference evidence="4 5" key="1">
    <citation type="journal article" date="2020" name="ISME J.">
        <title>Uncovering the hidden diversity of litter-decomposition mechanisms in mushroom-forming fungi.</title>
        <authorList>
            <person name="Floudas D."/>
            <person name="Bentzer J."/>
            <person name="Ahren D."/>
            <person name="Johansson T."/>
            <person name="Persson P."/>
            <person name="Tunlid A."/>
        </authorList>
    </citation>
    <scope>NUCLEOTIDE SEQUENCE [LARGE SCALE GENOMIC DNA]</scope>
    <source>
        <strain evidence="4 5">CBS 146.42</strain>
    </source>
</reference>
<dbReference type="InterPro" id="IPR036465">
    <property type="entry name" value="vWFA_dom_sf"/>
</dbReference>
<dbReference type="EMBL" id="JAACJO010000004">
    <property type="protein sequence ID" value="KAF5359261.1"/>
    <property type="molecule type" value="Genomic_DNA"/>
</dbReference>
<feature type="compositionally biased region" description="Polar residues" evidence="2">
    <location>
        <begin position="424"/>
        <end position="457"/>
    </location>
</feature>
<evidence type="ECO:0000313" key="5">
    <source>
        <dbReference type="Proteomes" id="UP000559027"/>
    </source>
</evidence>